<keyword evidence="2" id="KW-1185">Reference proteome</keyword>
<dbReference type="EMBL" id="BRVO01000002">
    <property type="protein sequence ID" value="GLB49270.1"/>
    <property type="molecule type" value="Genomic_DNA"/>
</dbReference>
<dbReference type="Proteomes" id="UP001143543">
    <property type="component" value="Unassembled WGS sequence"/>
</dbReference>
<comment type="caution">
    <text evidence="1">The sequence shown here is derived from an EMBL/GenBank/DDBJ whole genome shotgun (WGS) entry which is preliminary data.</text>
</comment>
<accession>A0ABQ5MIR4</accession>
<reference evidence="1" key="1">
    <citation type="submission" date="2022-07" db="EMBL/GenBank/DDBJ databases">
        <title>Taxonomy of Novel Oxalotrophic and Methylotrophic Bacteria.</title>
        <authorList>
            <person name="Sahin N."/>
            <person name="Tani A."/>
        </authorList>
    </citation>
    <scope>NUCLEOTIDE SEQUENCE</scope>
    <source>
        <strain evidence="1">Y10</strain>
    </source>
</reference>
<proteinExistence type="predicted"/>
<dbReference type="Gene3D" id="2.180.10.10">
    <property type="entry name" value="RHS repeat-associated core"/>
    <property type="match status" value="1"/>
</dbReference>
<gene>
    <name evidence="1" type="ORF">Y10_16380</name>
</gene>
<evidence type="ECO:0000313" key="2">
    <source>
        <dbReference type="Proteomes" id="UP001143543"/>
    </source>
</evidence>
<name>A0ABQ5MIR4_9FLAO</name>
<protein>
    <recommendedName>
        <fullName evidence="3">RHS repeat-associated core domain-containing protein</fullName>
    </recommendedName>
</protein>
<dbReference type="PANTHER" id="PTHR32305">
    <property type="match status" value="1"/>
</dbReference>
<organism evidence="1 2">
    <name type="scientific">Neptunitalea lumnitzerae</name>
    <dbReference type="NCBI Taxonomy" id="2965509"/>
    <lineage>
        <taxon>Bacteria</taxon>
        <taxon>Pseudomonadati</taxon>
        <taxon>Bacteroidota</taxon>
        <taxon>Flavobacteriia</taxon>
        <taxon>Flavobacteriales</taxon>
        <taxon>Flavobacteriaceae</taxon>
        <taxon>Neptunitalea</taxon>
    </lineage>
</organism>
<dbReference type="PANTHER" id="PTHR32305:SF15">
    <property type="entry name" value="PROTEIN RHSA-RELATED"/>
    <property type="match status" value="1"/>
</dbReference>
<sequence>MINNYYYGARYYNPKTSIWLSVDPLTEQRLGISPYNYVQNNPLNRIDPTGALDESVQNPDDIIFSNNNGEELGRVVMEGDDINIKIDTDISVDNPVIVNVNDLKKELGVDKLDAIGIGVEYSATVGGGLNAGFEAVYFLSGKNQDEAFLYDKIGGNVGYEGSVGAYGFVAVKGDNNVTADSWVGKSNSFSVGYETLGFSYFWTNTDGSADIFPGLLGDVDWQGVSVPAGLSARAGGKWSVSDYSYAEWAGDKGKIYSSKN</sequence>
<dbReference type="NCBIfam" id="TIGR03696">
    <property type="entry name" value="Rhs_assc_core"/>
    <property type="match status" value="1"/>
</dbReference>
<dbReference type="InterPro" id="IPR022385">
    <property type="entry name" value="Rhs_assc_core"/>
</dbReference>
<evidence type="ECO:0008006" key="3">
    <source>
        <dbReference type="Google" id="ProtNLM"/>
    </source>
</evidence>
<dbReference type="InterPro" id="IPR050708">
    <property type="entry name" value="T6SS_VgrG/RHS"/>
</dbReference>
<evidence type="ECO:0000313" key="1">
    <source>
        <dbReference type="EMBL" id="GLB49270.1"/>
    </source>
</evidence>
<dbReference type="RefSeq" id="WP_281764912.1">
    <property type="nucleotide sequence ID" value="NZ_BRVO01000002.1"/>
</dbReference>